<accession>A0A433WDA0</accession>
<dbReference type="InterPro" id="IPR013783">
    <property type="entry name" value="Ig-like_fold"/>
</dbReference>
<reference evidence="3" key="1">
    <citation type="submission" date="2020-05" db="EMBL/GenBank/DDBJ databases">
        <title>Chitinophaga laudate sp. nov., isolated from a tropical peat swamp.</title>
        <authorList>
            <person name="Goh C.B.S."/>
            <person name="Lee M.S."/>
            <person name="Parimannan S."/>
            <person name="Pasbakhsh P."/>
            <person name="Yule C.M."/>
            <person name="Rajandas H."/>
            <person name="Loke S."/>
            <person name="Croft L."/>
            <person name="Tan J.B.L."/>
        </authorList>
    </citation>
    <scope>NUCLEOTIDE SEQUENCE</scope>
    <source>
        <strain evidence="3">Mgbs1</strain>
    </source>
</reference>
<organism evidence="3 4">
    <name type="scientific">Chitinophaga solisilvae</name>
    <dbReference type="NCBI Taxonomy" id="1233460"/>
    <lineage>
        <taxon>Bacteria</taxon>
        <taxon>Pseudomonadati</taxon>
        <taxon>Bacteroidota</taxon>
        <taxon>Chitinophagia</taxon>
        <taxon>Chitinophagales</taxon>
        <taxon>Chitinophagaceae</taxon>
        <taxon>Chitinophaga</taxon>
    </lineage>
</organism>
<dbReference type="CDD" id="cd00603">
    <property type="entry name" value="IPT_PCSR"/>
    <property type="match status" value="1"/>
</dbReference>
<dbReference type="SUPFAM" id="SSF101898">
    <property type="entry name" value="NHL repeat"/>
    <property type="match status" value="1"/>
</dbReference>
<dbReference type="OrthoDB" id="791543at2"/>
<evidence type="ECO:0000313" key="4">
    <source>
        <dbReference type="Proteomes" id="UP000281028"/>
    </source>
</evidence>
<evidence type="ECO:0000256" key="1">
    <source>
        <dbReference type="ARBA" id="ARBA00022737"/>
    </source>
</evidence>
<dbReference type="InterPro" id="IPR014756">
    <property type="entry name" value="Ig_E-set"/>
</dbReference>
<dbReference type="PROSITE" id="PS51257">
    <property type="entry name" value="PROKAR_LIPOPROTEIN"/>
    <property type="match status" value="1"/>
</dbReference>
<dbReference type="AlphaFoldDB" id="A0A433WDA0"/>
<name>A0A433WDA0_9BACT</name>
<dbReference type="SUPFAM" id="SSF81296">
    <property type="entry name" value="E set domains"/>
    <property type="match status" value="1"/>
</dbReference>
<dbReference type="Proteomes" id="UP000281028">
    <property type="component" value="Unassembled WGS sequence"/>
</dbReference>
<evidence type="ECO:0000313" key="3">
    <source>
        <dbReference type="EMBL" id="NSL90948.1"/>
    </source>
</evidence>
<dbReference type="PANTHER" id="PTHR13833">
    <property type="match status" value="1"/>
</dbReference>
<protein>
    <recommendedName>
        <fullName evidence="2">IPT/TIG domain-containing protein</fullName>
    </recommendedName>
</protein>
<dbReference type="Gene3D" id="2.40.10.500">
    <property type="match status" value="3"/>
</dbReference>
<evidence type="ECO:0000259" key="2">
    <source>
        <dbReference type="Pfam" id="PF01833"/>
    </source>
</evidence>
<dbReference type="InterPro" id="IPR002909">
    <property type="entry name" value="IPT_dom"/>
</dbReference>
<dbReference type="Pfam" id="PF01833">
    <property type="entry name" value="TIG"/>
    <property type="match status" value="1"/>
</dbReference>
<gene>
    <name evidence="3" type="ORF">ECE50_029255</name>
</gene>
<proteinExistence type="predicted"/>
<dbReference type="PROSITE" id="PS51125">
    <property type="entry name" value="NHL"/>
    <property type="match status" value="1"/>
</dbReference>
<dbReference type="EMBL" id="RIAR02000001">
    <property type="protein sequence ID" value="NSL90948.1"/>
    <property type="molecule type" value="Genomic_DNA"/>
</dbReference>
<feature type="domain" description="IPT/TIG" evidence="2">
    <location>
        <begin position="35"/>
        <end position="113"/>
    </location>
</feature>
<sequence length="434" mass="45171">MRLRTLYILSGCLLILTSACRKEDKGRHSDGMPMTISSFIPARGGAGTSVLITGSNFTTDTAAIDVTINGKQLIITAASSTQIMAVVPKRCGTGKLVVKIGNDTIASTDLYNYIYTRVVSTFAGNGTAGFANGPGKDAMFNFNGTEWYRSMGLAVDNDGNVFVADPGNHCIRKITADGMVSTLAGNQLAEGHADGKGSAARFKLPYGVTTDPQGNVYSVDPINYDIRKITPDGNATTIGWGTQSPWSIAFNVSDGQLYYTGSNSPGNIYALAADGSSKAVVSNLNSPAGIGFDRQGNLYAVISSDHTVMRFAAGTWEASVIAGMKGVPGFVNGPGADARFNLPWGMATDADGNILVAGNGTWNGATGHPDQSIRIISANSWNVAVYAGGGTAGYTDGIGEAAAFSAPGGVAVSKNGVVYVLDKNNNRIRRIISE</sequence>
<dbReference type="Pfam" id="PF01436">
    <property type="entry name" value="NHL"/>
    <property type="match status" value="2"/>
</dbReference>
<comment type="caution">
    <text evidence="3">The sequence shown here is derived from an EMBL/GenBank/DDBJ whole genome shotgun (WGS) entry which is preliminary data.</text>
</comment>
<dbReference type="InterPro" id="IPR001258">
    <property type="entry name" value="NHL_repeat"/>
</dbReference>
<dbReference type="Gene3D" id="2.120.10.30">
    <property type="entry name" value="TolB, C-terminal domain"/>
    <property type="match status" value="1"/>
</dbReference>
<dbReference type="Gene3D" id="2.60.40.10">
    <property type="entry name" value="Immunoglobulins"/>
    <property type="match status" value="1"/>
</dbReference>
<keyword evidence="1" id="KW-0677">Repeat</keyword>
<dbReference type="InterPro" id="IPR011042">
    <property type="entry name" value="6-blade_b-propeller_TolB-like"/>
</dbReference>
<keyword evidence="4" id="KW-1185">Reference proteome</keyword>
<dbReference type="PANTHER" id="PTHR13833:SF71">
    <property type="entry name" value="NHL DOMAIN-CONTAINING PROTEIN"/>
    <property type="match status" value="1"/>
</dbReference>